<dbReference type="PATRIC" id="fig|50340.43.peg.3383"/>
<dbReference type="EMBL" id="JSYZ01000026">
    <property type="protein sequence ID" value="KPA87713.1"/>
    <property type="molecule type" value="Genomic_DNA"/>
</dbReference>
<dbReference type="Proteomes" id="UP000037931">
    <property type="component" value="Unassembled WGS sequence"/>
</dbReference>
<evidence type="ECO:0000313" key="1">
    <source>
        <dbReference type="EMBL" id="KPA87713.1"/>
    </source>
</evidence>
<dbReference type="Pfam" id="PF04199">
    <property type="entry name" value="Cyclase"/>
    <property type="match status" value="1"/>
</dbReference>
<reference evidence="1 2" key="1">
    <citation type="journal article" date="2015" name="PLoS ONE">
        <title>Rice-Infecting Pseudomonas Genomes Are Highly Accessorized and Harbor Multiple Putative Virulence Mechanisms to Cause Sheath Brown Rot.</title>
        <authorList>
            <person name="Quibod I.L."/>
            <person name="Grande G."/>
            <person name="Oreiro E.G."/>
            <person name="Borja F.N."/>
            <person name="Dossa G.S."/>
            <person name="Mauleon R."/>
            <person name="Cruz C.V."/>
            <person name="Oliva R."/>
        </authorList>
    </citation>
    <scope>NUCLEOTIDE SEQUENCE [LARGE SCALE GENOMIC DNA]</scope>
    <source>
        <strain evidence="1 2">IRRI 6609</strain>
    </source>
</reference>
<proteinExistence type="predicted"/>
<dbReference type="AlphaFoldDB" id="A0A0N0E1H7"/>
<dbReference type="Gene3D" id="3.50.30.50">
    <property type="entry name" value="Putative cyclase"/>
    <property type="match status" value="1"/>
</dbReference>
<accession>A0A0N0E1H7</accession>
<dbReference type="InterPro" id="IPR037175">
    <property type="entry name" value="KFase_sf"/>
</dbReference>
<protein>
    <submittedName>
        <fullName evidence="1">Putative metal-dependent hydrolase</fullName>
    </submittedName>
</protein>
<dbReference type="SUPFAM" id="SSF102198">
    <property type="entry name" value="Putative cyclase"/>
    <property type="match status" value="1"/>
</dbReference>
<keyword evidence="1" id="KW-0378">Hydrolase</keyword>
<sequence length="281" mass="30458">MSEGAGNIMELSRQHKARLRRLSVGLLSVWLATGITQGFAGEKEAKGMQSIQFRKVIDLSHVIAPTIPLWPHDPPVVFNTVATQEKDGYYLRSFSMGEHSATHINAPNSFHADGVGIDAYKPESLVRPAVVIDVSSQAQANPDYVISVQDIRNWEQKHGRIAKDSVVLLHTGWQNYWNDPKRFFNADDKGGLHFPGLGSDTAAFLVNERHIAGVGTDTHGADPGQDTVYATNSLVLAKNGIILECLTNLDQLPAKGTTLVIGLLRLKDGSGSPASVMAFAP</sequence>
<organism evidence="1 2">
    <name type="scientific">Pseudomonas asplenii</name>
    <dbReference type="NCBI Taxonomy" id="53407"/>
    <lineage>
        <taxon>Bacteria</taxon>
        <taxon>Pseudomonadati</taxon>
        <taxon>Pseudomonadota</taxon>
        <taxon>Gammaproteobacteria</taxon>
        <taxon>Pseudomonadales</taxon>
        <taxon>Pseudomonadaceae</taxon>
        <taxon>Pseudomonas</taxon>
    </lineage>
</organism>
<dbReference type="PANTHER" id="PTHR31118">
    <property type="entry name" value="CYCLASE-LIKE PROTEIN 2"/>
    <property type="match status" value="1"/>
</dbReference>
<dbReference type="GO" id="GO:0004061">
    <property type="term" value="F:arylformamidase activity"/>
    <property type="evidence" value="ECO:0007669"/>
    <property type="project" value="InterPro"/>
</dbReference>
<gene>
    <name evidence="1" type="ORF">PF66_05664</name>
</gene>
<dbReference type="InterPro" id="IPR007325">
    <property type="entry name" value="KFase/CYL"/>
</dbReference>
<dbReference type="STRING" id="50340.PF66_05664"/>
<evidence type="ECO:0000313" key="2">
    <source>
        <dbReference type="Proteomes" id="UP000037931"/>
    </source>
</evidence>
<comment type="caution">
    <text evidence="1">The sequence shown here is derived from an EMBL/GenBank/DDBJ whole genome shotgun (WGS) entry which is preliminary data.</text>
</comment>
<keyword evidence="2" id="KW-1185">Reference proteome</keyword>
<name>A0A0N0E1H7_9PSED</name>
<dbReference type="PANTHER" id="PTHR31118:SF12">
    <property type="entry name" value="CYCLASE-LIKE PROTEIN 2"/>
    <property type="match status" value="1"/>
</dbReference>
<dbReference type="GO" id="GO:0019441">
    <property type="term" value="P:L-tryptophan catabolic process to kynurenine"/>
    <property type="evidence" value="ECO:0007669"/>
    <property type="project" value="InterPro"/>
</dbReference>